<feature type="domain" description="Ketoreductase" evidence="5">
    <location>
        <begin position="12"/>
        <end position="198"/>
    </location>
</feature>
<comment type="similarity">
    <text evidence="1 4">Belongs to the short-chain dehydrogenases/reductases (SDR) family.</text>
</comment>
<evidence type="ECO:0000256" key="2">
    <source>
        <dbReference type="ARBA" id="ARBA00022857"/>
    </source>
</evidence>
<dbReference type="PANTHER" id="PTHR43618">
    <property type="entry name" value="7-ALPHA-HYDROXYSTEROID DEHYDROGENASE"/>
    <property type="match status" value="1"/>
</dbReference>
<dbReference type="Proteomes" id="UP000053791">
    <property type="component" value="Unassembled WGS sequence"/>
</dbReference>
<dbReference type="PANTHER" id="PTHR43618:SF8">
    <property type="entry name" value="7ALPHA-HYDROXYSTEROID DEHYDROGENASE"/>
    <property type="match status" value="1"/>
</dbReference>
<keyword evidence="3" id="KW-0560">Oxidoreductase</keyword>
<sequence length="273" mass="28358">MTPEELFSLHGKTALVTGGATGIGRMAAEALVRAGARVLIASRKGDACEAVAAELNALDAPGSAEGFAGDIGSKEGIDALVAEVKNRAEKLDILMNNAGVTWGAPLGQFPYEAWEKVMSVNVAGVFDLTQKLLPMLMASGTRDDPARVVNVGSVMGEIPMGDGAYSYAASKAAVIHLTKIMAKELSPYAVTVNALAPGPFVSRMTAFATADEEKREKVGSDVPLKRVGRDEDIAGCMLFLCGRGGSYVTGAVIPVSGGINVMSGHNIFEKALQ</sequence>
<dbReference type="GO" id="GO:0016491">
    <property type="term" value="F:oxidoreductase activity"/>
    <property type="evidence" value="ECO:0007669"/>
    <property type="project" value="UniProtKB-KW"/>
</dbReference>
<evidence type="ECO:0000256" key="4">
    <source>
        <dbReference type="RuleBase" id="RU000363"/>
    </source>
</evidence>
<reference evidence="6 7" key="1">
    <citation type="submission" date="2015-12" db="EMBL/GenBank/DDBJ databases">
        <authorList>
            <person name="Shamseldin A."/>
            <person name="Moawad H."/>
            <person name="Abd El-Rahim W.M."/>
            <person name="Sadowsky M.J."/>
        </authorList>
    </citation>
    <scope>NUCLEOTIDE SEQUENCE [LARGE SCALE GENOMIC DNA]</scope>
    <source>
        <strain evidence="6 7">ZGT118</strain>
    </source>
</reference>
<comment type="caution">
    <text evidence="6">The sequence shown here is derived from an EMBL/GenBank/DDBJ whole genome shotgun (WGS) entry which is preliminary data.</text>
</comment>
<dbReference type="PRINTS" id="PR00081">
    <property type="entry name" value="GDHRDH"/>
</dbReference>
<dbReference type="PROSITE" id="PS00061">
    <property type="entry name" value="ADH_SHORT"/>
    <property type="match status" value="1"/>
</dbReference>
<dbReference type="SUPFAM" id="SSF51735">
    <property type="entry name" value="NAD(P)-binding Rossmann-fold domains"/>
    <property type="match status" value="1"/>
</dbReference>
<evidence type="ECO:0000313" key="7">
    <source>
        <dbReference type="Proteomes" id="UP000053791"/>
    </source>
</evidence>
<dbReference type="InterPro" id="IPR057326">
    <property type="entry name" value="KR_dom"/>
</dbReference>
<keyword evidence="7" id="KW-1185">Reference proteome</keyword>
<accession>A0A124F5R0</accession>
<dbReference type="STRING" id="1685379.AVO45_03380"/>
<dbReference type="InterPro" id="IPR002347">
    <property type="entry name" value="SDR_fam"/>
</dbReference>
<gene>
    <name evidence="6" type="ORF">AVO45_03380</name>
</gene>
<dbReference type="InterPro" id="IPR020904">
    <property type="entry name" value="Sc_DH/Rdtase_CS"/>
</dbReference>
<dbReference type="InterPro" id="IPR052178">
    <property type="entry name" value="Sec_Metab_Biosynth_SDR"/>
</dbReference>
<evidence type="ECO:0000313" key="6">
    <source>
        <dbReference type="EMBL" id="KUJ86025.1"/>
    </source>
</evidence>
<evidence type="ECO:0000256" key="3">
    <source>
        <dbReference type="ARBA" id="ARBA00023002"/>
    </source>
</evidence>
<dbReference type="EMBL" id="LQBQ01000001">
    <property type="protein sequence ID" value="KUJ86025.1"/>
    <property type="molecule type" value="Genomic_DNA"/>
</dbReference>
<organism evidence="6 7">
    <name type="scientific">Ruegeria marisrubri</name>
    <dbReference type="NCBI Taxonomy" id="1685379"/>
    <lineage>
        <taxon>Bacteria</taxon>
        <taxon>Pseudomonadati</taxon>
        <taxon>Pseudomonadota</taxon>
        <taxon>Alphaproteobacteria</taxon>
        <taxon>Rhodobacterales</taxon>
        <taxon>Roseobacteraceae</taxon>
        <taxon>Ruegeria</taxon>
    </lineage>
</organism>
<evidence type="ECO:0000259" key="5">
    <source>
        <dbReference type="SMART" id="SM00822"/>
    </source>
</evidence>
<proteinExistence type="inferred from homology"/>
<name>A0A124F5R0_9RHOB</name>
<dbReference type="SMART" id="SM00822">
    <property type="entry name" value="PKS_KR"/>
    <property type="match status" value="1"/>
</dbReference>
<keyword evidence="2" id="KW-0521">NADP</keyword>
<dbReference type="Gene3D" id="3.40.50.720">
    <property type="entry name" value="NAD(P)-binding Rossmann-like Domain"/>
    <property type="match status" value="1"/>
</dbReference>
<dbReference type="Pfam" id="PF00106">
    <property type="entry name" value="adh_short"/>
    <property type="match status" value="1"/>
</dbReference>
<dbReference type="RefSeq" id="WP_068344427.1">
    <property type="nucleotide sequence ID" value="NZ_LQBQ01000001.1"/>
</dbReference>
<dbReference type="AlphaFoldDB" id="A0A124F5R0"/>
<evidence type="ECO:0000256" key="1">
    <source>
        <dbReference type="ARBA" id="ARBA00006484"/>
    </source>
</evidence>
<dbReference type="OrthoDB" id="286404at2"/>
<dbReference type="PRINTS" id="PR00080">
    <property type="entry name" value="SDRFAMILY"/>
</dbReference>
<dbReference type="FunFam" id="3.40.50.720:FF:000084">
    <property type="entry name" value="Short-chain dehydrogenase reductase"/>
    <property type="match status" value="1"/>
</dbReference>
<dbReference type="InterPro" id="IPR036291">
    <property type="entry name" value="NAD(P)-bd_dom_sf"/>
</dbReference>
<protein>
    <submittedName>
        <fullName evidence="6">3-oxoacyl-ACP reductase</fullName>
    </submittedName>
</protein>